<evidence type="ECO:0000256" key="6">
    <source>
        <dbReference type="ARBA" id="ARBA00034078"/>
    </source>
</evidence>
<accession>A0A1H7D4X4</accession>
<evidence type="ECO:0000313" key="9">
    <source>
        <dbReference type="Proteomes" id="UP000199662"/>
    </source>
</evidence>
<dbReference type="InterPro" id="IPR041921">
    <property type="entry name" value="NuoE_N"/>
</dbReference>
<dbReference type="Pfam" id="PF01257">
    <property type="entry name" value="2Fe-2S_thioredx"/>
    <property type="match status" value="1"/>
</dbReference>
<dbReference type="InterPro" id="IPR028431">
    <property type="entry name" value="NADP_DH_HndA-like"/>
</dbReference>
<dbReference type="GO" id="GO:0046872">
    <property type="term" value="F:metal ion binding"/>
    <property type="evidence" value="ECO:0007669"/>
    <property type="project" value="UniProtKB-KW"/>
</dbReference>
<dbReference type="AlphaFoldDB" id="A0A1H7D4X4"/>
<comment type="cofactor">
    <cofactor evidence="6">
        <name>[2Fe-2S] cluster</name>
        <dbReference type="ChEBI" id="CHEBI:190135"/>
    </cofactor>
</comment>
<keyword evidence="5 7" id="KW-0411">Iron-sulfur</keyword>
<dbReference type="Proteomes" id="UP000199662">
    <property type="component" value="Unassembled WGS sequence"/>
</dbReference>
<dbReference type="GO" id="GO:0051537">
    <property type="term" value="F:2 iron, 2 sulfur cluster binding"/>
    <property type="evidence" value="ECO:0007669"/>
    <property type="project" value="UniProtKB-KW"/>
</dbReference>
<feature type="binding site" evidence="7">
    <location>
        <position position="136"/>
    </location>
    <ligand>
        <name>[2Fe-2S] cluster</name>
        <dbReference type="ChEBI" id="CHEBI:190135"/>
    </ligand>
</feature>
<protein>
    <submittedName>
        <fullName evidence="8">NADH-quinone oxidoreductase subunit E</fullName>
    </submittedName>
</protein>
<dbReference type="Gene3D" id="3.40.30.10">
    <property type="entry name" value="Glutaredoxin"/>
    <property type="match status" value="1"/>
</dbReference>
<keyword evidence="4 7" id="KW-0408">Iron</keyword>
<feature type="binding site" evidence="7">
    <location>
        <position position="91"/>
    </location>
    <ligand>
        <name>[2Fe-2S] cluster</name>
        <dbReference type="ChEBI" id="CHEBI:190135"/>
    </ligand>
</feature>
<evidence type="ECO:0000256" key="5">
    <source>
        <dbReference type="ARBA" id="ARBA00023014"/>
    </source>
</evidence>
<name>A0A1H7D4X4_9FIRM</name>
<gene>
    <name evidence="8" type="ORF">SAMN05660742_12554</name>
</gene>
<evidence type="ECO:0000256" key="1">
    <source>
        <dbReference type="ARBA" id="ARBA00010643"/>
    </source>
</evidence>
<keyword evidence="9" id="KW-1185">Reference proteome</keyword>
<evidence type="ECO:0000313" key="8">
    <source>
        <dbReference type="EMBL" id="SEJ93225.1"/>
    </source>
</evidence>
<evidence type="ECO:0000256" key="7">
    <source>
        <dbReference type="PIRSR" id="PIRSR000216-1"/>
    </source>
</evidence>
<comment type="cofactor">
    <cofactor evidence="7">
        <name>[2Fe-2S] cluster</name>
        <dbReference type="ChEBI" id="CHEBI:190135"/>
    </cofactor>
    <text evidence="7">Binds 1 [2Fe-2S] cluster.</text>
</comment>
<proteinExistence type="inferred from homology"/>
<feature type="binding site" evidence="7">
    <location>
        <position position="96"/>
    </location>
    <ligand>
        <name>[2Fe-2S] cluster</name>
        <dbReference type="ChEBI" id="CHEBI:190135"/>
    </ligand>
</feature>
<dbReference type="PANTHER" id="PTHR43342:SF1">
    <property type="entry name" value="BIFURCATING [FEFE] HYDROGENASE GAMMA SUBUNIT"/>
    <property type="match status" value="1"/>
</dbReference>
<dbReference type="InterPro" id="IPR002023">
    <property type="entry name" value="NuoE-like"/>
</dbReference>
<dbReference type="CDD" id="cd03064">
    <property type="entry name" value="TRX_Fd_NuoE"/>
    <property type="match status" value="1"/>
</dbReference>
<evidence type="ECO:0000256" key="3">
    <source>
        <dbReference type="ARBA" id="ARBA00022723"/>
    </source>
</evidence>
<reference evidence="8 9" key="1">
    <citation type="submission" date="2016-10" db="EMBL/GenBank/DDBJ databases">
        <authorList>
            <person name="de Groot N.N."/>
        </authorList>
    </citation>
    <scope>NUCLEOTIDE SEQUENCE [LARGE SCALE GENOMIC DNA]</scope>
    <source>
        <strain evidence="8 9">DSM 2179</strain>
    </source>
</reference>
<dbReference type="GO" id="GO:0016491">
    <property type="term" value="F:oxidoreductase activity"/>
    <property type="evidence" value="ECO:0007669"/>
    <property type="project" value="InterPro"/>
</dbReference>
<dbReference type="PIRSF" id="PIRSF000216">
    <property type="entry name" value="NADH_DH_24kDa"/>
    <property type="match status" value="1"/>
</dbReference>
<dbReference type="PANTHER" id="PTHR43342">
    <property type="entry name" value="NADH-QUINONE OXIDOREDUCTASE, E SUBUNIT"/>
    <property type="match status" value="1"/>
</dbReference>
<keyword evidence="2 7" id="KW-0001">2Fe-2S</keyword>
<dbReference type="InterPro" id="IPR036249">
    <property type="entry name" value="Thioredoxin-like_sf"/>
</dbReference>
<dbReference type="InterPro" id="IPR042128">
    <property type="entry name" value="NuoE_dom"/>
</dbReference>
<dbReference type="SUPFAM" id="SSF52833">
    <property type="entry name" value="Thioredoxin-like"/>
    <property type="match status" value="1"/>
</dbReference>
<evidence type="ECO:0000256" key="4">
    <source>
        <dbReference type="ARBA" id="ARBA00023004"/>
    </source>
</evidence>
<keyword evidence="3 7" id="KW-0479">Metal-binding</keyword>
<dbReference type="EMBL" id="FNZK01000025">
    <property type="protein sequence ID" value="SEJ93225.1"/>
    <property type="molecule type" value="Genomic_DNA"/>
</dbReference>
<comment type="similarity">
    <text evidence="1">Belongs to the complex I 24 kDa subunit family.</text>
</comment>
<feature type="binding site" evidence="7">
    <location>
        <position position="132"/>
    </location>
    <ligand>
        <name>[2Fe-2S] cluster</name>
        <dbReference type="ChEBI" id="CHEBI:190135"/>
    </ligand>
</feature>
<sequence>MSLSLIKNYVLTKELATKIDLILAAHENDGSQLVGILLDIQELIPNHYIPEEVAYYLAEKLDVKITNIYDCITFYSSLSTTPRAKYPIQICNSIVCKVNQNDTIFTTLKDLLGINLNEITYDGRFTLESVACFGACDMAPAVRINGKVYGYLTSRAKIENLLSELI</sequence>
<dbReference type="RefSeq" id="WP_091835322.1">
    <property type="nucleotide sequence ID" value="NZ_FNZK01000025.1"/>
</dbReference>
<evidence type="ECO:0000256" key="2">
    <source>
        <dbReference type="ARBA" id="ARBA00022714"/>
    </source>
</evidence>
<organism evidence="8 9">
    <name type="scientific">Propionispira arboris</name>
    <dbReference type="NCBI Taxonomy" id="84035"/>
    <lineage>
        <taxon>Bacteria</taxon>
        <taxon>Bacillati</taxon>
        <taxon>Bacillota</taxon>
        <taxon>Negativicutes</taxon>
        <taxon>Selenomonadales</taxon>
        <taxon>Selenomonadaceae</taxon>
        <taxon>Propionispira</taxon>
    </lineage>
</organism>
<dbReference type="Gene3D" id="1.10.10.1590">
    <property type="entry name" value="NADH-quinone oxidoreductase subunit E"/>
    <property type="match status" value="1"/>
</dbReference>
<dbReference type="STRING" id="84035.SAMN05660742_12554"/>